<dbReference type="InterPro" id="IPR031330">
    <property type="entry name" value="Gly_Hdrlase_35_cat"/>
</dbReference>
<evidence type="ECO:0000259" key="10">
    <source>
        <dbReference type="Pfam" id="PF21467"/>
    </source>
</evidence>
<evidence type="ECO:0000259" key="9">
    <source>
        <dbReference type="Pfam" id="PF17834"/>
    </source>
</evidence>
<dbReference type="GO" id="GO:0005975">
    <property type="term" value="P:carbohydrate metabolic process"/>
    <property type="evidence" value="ECO:0007669"/>
    <property type="project" value="InterPro"/>
</dbReference>
<evidence type="ECO:0000256" key="3">
    <source>
        <dbReference type="ARBA" id="ARBA00012756"/>
    </source>
</evidence>
<dbReference type="EC" id="3.2.1.23" evidence="3"/>
<accession>A0AA38FUP2</accession>
<keyword evidence="6" id="KW-0326">Glycosidase</keyword>
<dbReference type="InterPro" id="IPR027417">
    <property type="entry name" value="P-loop_NTPase"/>
</dbReference>
<evidence type="ECO:0000256" key="7">
    <source>
        <dbReference type="RuleBase" id="RU003679"/>
    </source>
</evidence>
<dbReference type="InterPro" id="IPR017853">
    <property type="entry name" value="GH"/>
</dbReference>
<dbReference type="InterPro" id="IPR041392">
    <property type="entry name" value="GHD"/>
</dbReference>
<evidence type="ECO:0000259" key="8">
    <source>
        <dbReference type="Pfam" id="PF01301"/>
    </source>
</evidence>
<evidence type="ECO:0000256" key="2">
    <source>
        <dbReference type="ARBA" id="ARBA00009809"/>
    </source>
</evidence>
<sequence>MDHRDQLDALLPDINVLAPGSLVIVTSRELGILQSWGISCNYHMPQLNPSHAQHIFWWHAFLEPFPPVWFESLVENFLMASNGLPLSLKSTEQILNIIKKTSQERMLIWGITNPKCGSVPVKKHILKLIGNSRIKSRRLNSSLGLQILHMDGNEFTEELPQYQKTLCGFAGVIAGGISGRSSIVWSVAEVPDLGFGDSMINTCNGFYCDSFEPNSIKKPKMWTENWSGWFLTFGGRVSRRAIEDVAFAIARTMEEQTLAGQQEAHSFPLAMTMMHLLMDMPKRGHLKELHQALKKNEVALTNGDINSISLGHDLEEKIYSLNTSGTCASFLNNAHPRKDATVQFNGKSYYLPAWSVSILPDCENVVFKTARVSTQTSSMGMDKVSLESLLPIETSTKNTKPFVKWLWHKELIGIWGGEHFSGNGLLEQLYTAKNKSDFMWYTNSVHIDEDEPLSKNKMQVYLHVETRGHALHVFVDGKFAGRQQLHCYYTFLGYYVLYYLLTGLGLQTTDVVCSTGSYNNTSFTMHLPITLKVGTNEIALLGVTIGWQTEFTAPKGDNVVALDLSTMSKGQAWVNGHHIGHYFPSFKAPTDGCSDSCDYRGTYSPANYATNCGKPSQE</sequence>
<name>A0AA38FUP2_TAXCH</name>
<dbReference type="Gene3D" id="2.60.120.260">
    <property type="entry name" value="Galactose-binding domain-like"/>
    <property type="match status" value="1"/>
</dbReference>
<dbReference type="SUPFAM" id="SSF49785">
    <property type="entry name" value="Galactose-binding domain-like"/>
    <property type="match status" value="2"/>
</dbReference>
<dbReference type="Proteomes" id="UP000824469">
    <property type="component" value="Unassembled WGS sequence"/>
</dbReference>
<organism evidence="11 12">
    <name type="scientific">Taxus chinensis</name>
    <name type="common">Chinese yew</name>
    <name type="synonym">Taxus wallichiana var. chinensis</name>
    <dbReference type="NCBI Taxonomy" id="29808"/>
    <lineage>
        <taxon>Eukaryota</taxon>
        <taxon>Viridiplantae</taxon>
        <taxon>Streptophyta</taxon>
        <taxon>Embryophyta</taxon>
        <taxon>Tracheophyta</taxon>
        <taxon>Spermatophyta</taxon>
        <taxon>Pinopsida</taxon>
        <taxon>Pinidae</taxon>
        <taxon>Conifers II</taxon>
        <taxon>Cupressales</taxon>
        <taxon>Taxaceae</taxon>
        <taxon>Taxus</taxon>
    </lineage>
</organism>
<gene>
    <name evidence="11" type="ORF">KI387_025791</name>
</gene>
<comment type="catalytic activity">
    <reaction evidence="1">
        <text>Hydrolysis of terminal non-reducing beta-D-galactose residues in beta-D-galactosides.</text>
        <dbReference type="EC" id="3.2.1.23"/>
    </reaction>
</comment>
<keyword evidence="5" id="KW-0378">Hydrolase</keyword>
<feature type="domain" description="Beta-galactosidase galactose-binding" evidence="10">
    <location>
        <begin position="548"/>
        <end position="585"/>
    </location>
</feature>
<dbReference type="GO" id="GO:0004565">
    <property type="term" value="F:beta-galactosidase activity"/>
    <property type="evidence" value="ECO:0007669"/>
    <property type="project" value="UniProtKB-EC"/>
</dbReference>
<proteinExistence type="inferred from homology"/>
<evidence type="ECO:0000313" key="12">
    <source>
        <dbReference type="Proteomes" id="UP000824469"/>
    </source>
</evidence>
<dbReference type="Pfam" id="PF01301">
    <property type="entry name" value="Glyco_hydro_35"/>
    <property type="match status" value="1"/>
</dbReference>
<dbReference type="InterPro" id="IPR008979">
    <property type="entry name" value="Galactose-bd-like_sf"/>
</dbReference>
<dbReference type="InterPro" id="IPR048913">
    <property type="entry name" value="BetaGal_gal-bd"/>
</dbReference>
<reference evidence="11 12" key="1">
    <citation type="journal article" date="2021" name="Nat. Plants">
        <title>The Taxus genome provides insights into paclitaxel biosynthesis.</title>
        <authorList>
            <person name="Xiong X."/>
            <person name="Gou J."/>
            <person name="Liao Q."/>
            <person name="Li Y."/>
            <person name="Zhou Q."/>
            <person name="Bi G."/>
            <person name="Li C."/>
            <person name="Du R."/>
            <person name="Wang X."/>
            <person name="Sun T."/>
            <person name="Guo L."/>
            <person name="Liang H."/>
            <person name="Lu P."/>
            <person name="Wu Y."/>
            <person name="Zhang Z."/>
            <person name="Ro D.K."/>
            <person name="Shang Y."/>
            <person name="Huang S."/>
            <person name="Yan J."/>
        </authorList>
    </citation>
    <scope>NUCLEOTIDE SEQUENCE [LARGE SCALE GENOMIC DNA]</scope>
    <source>
        <strain evidence="11">Ta-2019</strain>
    </source>
</reference>
<keyword evidence="12" id="KW-1185">Reference proteome</keyword>
<evidence type="ECO:0000313" key="11">
    <source>
        <dbReference type="EMBL" id="KAH9310756.1"/>
    </source>
</evidence>
<dbReference type="Gene3D" id="3.20.20.80">
    <property type="entry name" value="Glycosidases"/>
    <property type="match status" value="1"/>
</dbReference>
<dbReference type="SUPFAM" id="SSF51445">
    <property type="entry name" value="(Trans)glycosidases"/>
    <property type="match status" value="1"/>
</dbReference>
<evidence type="ECO:0000256" key="4">
    <source>
        <dbReference type="ARBA" id="ARBA00022729"/>
    </source>
</evidence>
<dbReference type="EMBL" id="JAHRHJ020000006">
    <property type="protein sequence ID" value="KAH9310756.1"/>
    <property type="molecule type" value="Genomic_DNA"/>
</dbReference>
<dbReference type="PANTHER" id="PTHR23421">
    <property type="entry name" value="BETA-GALACTOSIDASE RELATED"/>
    <property type="match status" value="1"/>
</dbReference>
<comment type="similarity">
    <text evidence="2 7">Belongs to the glycosyl hydrolase 35 family.</text>
</comment>
<dbReference type="SUPFAM" id="SSF52540">
    <property type="entry name" value="P-loop containing nucleoside triphosphate hydrolases"/>
    <property type="match status" value="1"/>
</dbReference>
<dbReference type="PRINTS" id="PR00742">
    <property type="entry name" value="GLHYDRLASE35"/>
</dbReference>
<dbReference type="AlphaFoldDB" id="A0AA38FUP2"/>
<evidence type="ECO:0000256" key="6">
    <source>
        <dbReference type="ARBA" id="ARBA00023295"/>
    </source>
</evidence>
<keyword evidence="4" id="KW-0732">Signal</keyword>
<feature type="domain" description="Beta-galactosidase beta-sandwich" evidence="9">
    <location>
        <begin position="317"/>
        <end position="372"/>
    </location>
</feature>
<dbReference type="Pfam" id="PF21467">
    <property type="entry name" value="BetaGal_gal-bd"/>
    <property type="match status" value="1"/>
</dbReference>
<feature type="non-terminal residue" evidence="11">
    <location>
        <position position="1"/>
    </location>
</feature>
<dbReference type="InterPro" id="IPR001944">
    <property type="entry name" value="Glycoside_Hdrlase_35"/>
</dbReference>
<feature type="domain" description="Glycoside hydrolase 35 catalytic" evidence="8">
    <location>
        <begin position="196"/>
        <end position="257"/>
    </location>
</feature>
<evidence type="ECO:0000256" key="5">
    <source>
        <dbReference type="ARBA" id="ARBA00022801"/>
    </source>
</evidence>
<protein>
    <recommendedName>
        <fullName evidence="3">beta-galactosidase</fullName>
        <ecNumber evidence="3">3.2.1.23</ecNumber>
    </recommendedName>
</protein>
<comment type="caution">
    <text evidence="11">The sequence shown here is derived from an EMBL/GenBank/DDBJ whole genome shotgun (WGS) entry which is preliminary data.</text>
</comment>
<evidence type="ECO:0000256" key="1">
    <source>
        <dbReference type="ARBA" id="ARBA00001412"/>
    </source>
</evidence>
<dbReference type="Pfam" id="PF17834">
    <property type="entry name" value="GHD"/>
    <property type="match status" value="1"/>
</dbReference>